<feature type="coiled-coil region" evidence="1">
    <location>
        <begin position="29"/>
        <end position="56"/>
    </location>
</feature>
<keyword evidence="3" id="KW-1185">Reference proteome</keyword>
<dbReference type="Proteomes" id="UP001163046">
    <property type="component" value="Unassembled WGS sequence"/>
</dbReference>
<keyword evidence="1" id="KW-0175">Coiled coil</keyword>
<organism evidence="2 3">
    <name type="scientific">Desmophyllum pertusum</name>
    <dbReference type="NCBI Taxonomy" id="174260"/>
    <lineage>
        <taxon>Eukaryota</taxon>
        <taxon>Metazoa</taxon>
        <taxon>Cnidaria</taxon>
        <taxon>Anthozoa</taxon>
        <taxon>Hexacorallia</taxon>
        <taxon>Scleractinia</taxon>
        <taxon>Caryophylliina</taxon>
        <taxon>Caryophylliidae</taxon>
        <taxon>Desmophyllum</taxon>
    </lineage>
</organism>
<accession>A0A9X0CWB8</accession>
<comment type="caution">
    <text evidence="2">The sequence shown here is derived from an EMBL/GenBank/DDBJ whole genome shotgun (WGS) entry which is preliminary data.</text>
</comment>
<sequence length="81" mass="9395">MGYKGIRVLAQMCPRDSSQAQIPSAVQRITDLQEKFEILRAEMIAMEKERKEEAKEFEETLTTVIRKIVLAIRKEKVKESV</sequence>
<dbReference type="AlphaFoldDB" id="A0A9X0CWB8"/>
<evidence type="ECO:0000256" key="1">
    <source>
        <dbReference type="SAM" id="Coils"/>
    </source>
</evidence>
<gene>
    <name evidence="2" type="ORF">OS493_025254</name>
</gene>
<evidence type="ECO:0000313" key="2">
    <source>
        <dbReference type="EMBL" id="KAJ7377940.1"/>
    </source>
</evidence>
<reference evidence="2" key="1">
    <citation type="submission" date="2023-01" db="EMBL/GenBank/DDBJ databases">
        <title>Genome assembly of the deep-sea coral Lophelia pertusa.</title>
        <authorList>
            <person name="Herrera S."/>
            <person name="Cordes E."/>
        </authorList>
    </citation>
    <scope>NUCLEOTIDE SEQUENCE</scope>
    <source>
        <strain evidence="2">USNM1676648</strain>
        <tissue evidence="2">Polyp</tissue>
    </source>
</reference>
<protein>
    <submittedName>
        <fullName evidence="2">Uncharacterized protein</fullName>
    </submittedName>
</protein>
<proteinExistence type="predicted"/>
<evidence type="ECO:0000313" key="3">
    <source>
        <dbReference type="Proteomes" id="UP001163046"/>
    </source>
</evidence>
<name>A0A9X0CWB8_9CNID</name>
<dbReference type="EMBL" id="MU826370">
    <property type="protein sequence ID" value="KAJ7377940.1"/>
    <property type="molecule type" value="Genomic_DNA"/>
</dbReference>